<dbReference type="Gene3D" id="3.30.110.10">
    <property type="entry name" value="Translation initiation factor 3 (IF-3), C-terminal domain"/>
    <property type="match status" value="1"/>
</dbReference>
<reference evidence="4" key="1">
    <citation type="journal article" date="2020" name="bioRxiv">
        <title>Chromosome-level reference genome of the European wasp spider Argiope bruennichi: a resource for studies on range expansion and evolutionary adaptation.</title>
        <authorList>
            <person name="Sheffer M.M."/>
            <person name="Hoppe A."/>
            <person name="Krehenwinkel H."/>
            <person name="Uhl G."/>
            <person name="Kuss A.W."/>
            <person name="Jensen L."/>
            <person name="Jensen C."/>
            <person name="Gillespie R.G."/>
            <person name="Hoff K.J."/>
            <person name="Prost S."/>
        </authorList>
    </citation>
    <scope>NUCLEOTIDE SEQUENCE</scope>
</reference>
<gene>
    <name evidence="4" type="ORF">HNY73_002248</name>
</gene>
<dbReference type="PANTHER" id="PTHR10938:SF0">
    <property type="entry name" value="TRANSLATION INITIATION FACTOR IF-3, MITOCHONDRIAL"/>
    <property type="match status" value="1"/>
</dbReference>
<dbReference type="InterPro" id="IPR001288">
    <property type="entry name" value="Translation_initiation_fac_3"/>
</dbReference>
<proteinExistence type="inferred from homology"/>
<keyword evidence="2" id="KW-0396">Initiation factor</keyword>
<comment type="caution">
    <text evidence="4">The sequence shown here is derived from an EMBL/GenBank/DDBJ whole genome shotgun (WGS) entry which is preliminary data.</text>
</comment>
<accession>A0A8T0FT26</accession>
<name>A0A8T0FT26_ARGBR</name>
<dbReference type="GO" id="GO:0070124">
    <property type="term" value="P:mitochondrial translational initiation"/>
    <property type="evidence" value="ECO:0007669"/>
    <property type="project" value="TreeGrafter"/>
</dbReference>
<evidence type="ECO:0000256" key="2">
    <source>
        <dbReference type="ARBA" id="ARBA00022540"/>
    </source>
</evidence>
<reference evidence="4" key="2">
    <citation type="submission" date="2020-06" db="EMBL/GenBank/DDBJ databases">
        <authorList>
            <person name="Sheffer M."/>
        </authorList>
    </citation>
    <scope>NUCLEOTIDE SEQUENCE</scope>
</reference>
<sequence>MFRAVNCLRRANQLRYNFSTVNALRCEEKKKPKKKVSETVELVTLVDTNDKILGLKPKPETEKLARKLNLMLERVDDPKYGKVYPAYKLMTKEEILKTESKASTARALKKLPISCRISDHDLKTKVQTIQKWITKNCEVHVAITGNQETAAFIVMSDFYV</sequence>
<dbReference type="InterPro" id="IPR036788">
    <property type="entry name" value="T_IF-3_C_sf"/>
</dbReference>
<organism evidence="4 5">
    <name type="scientific">Argiope bruennichi</name>
    <name type="common">Wasp spider</name>
    <name type="synonym">Aranea bruennichi</name>
    <dbReference type="NCBI Taxonomy" id="94029"/>
    <lineage>
        <taxon>Eukaryota</taxon>
        <taxon>Metazoa</taxon>
        <taxon>Ecdysozoa</taxon>
        <taxon>Arthropoda</taxon>
        <taxon>Chelicerata</taxon>
        <taxon>Arachnida</taxon>
        <taxon>Araneae</taxon>
        <taxon>Araneomorphae</taxon>
        <taxon>Entelegynae</taxon>
        <taxon>Araneoidea</taxon>
        <taxon>Araneidae</taxon>
        <taxon>Argiope</taxon>
    </lineage>
</organism>
<evidence type="ECO:0000256" key="1">
    <source>
        <dbReference type="ARBA" id="ARBA00005439"/>
    </source>
</evidence>
<dbReference type="GO" id="GO:0003743">
    <property type="term" value="F:translation initiation factor activity"/>
    <property type="evidence" value="ECO:0007669"/>
    <property type="project" value="UniProtKB-KW"/>
</dbReference>
<keyword evidence="5" id="KW-1185">Reference proteome</keyword>
<dbReference type="GO" id="GO:0005739">
    <property type="term" value="C:mitochondrion"/>
    <property type="evidence" value="ECO:0007669"/>
    <property type="project" value="TreeGrafter"/>
</dbReference>
<dbReference type="Proteomes" id="UP000807504">
    <property type="component" value="Unassembled WGS sequence"/>
</dbReference>
<protein>
    <submittedName>
        <fullName evidence="4">Uncharacterized protein</fullName>
    </submittedName>
</protein>
<comment type="similarity">
    <text evidence="1">Belongs to the IF-3 family.</text>
</comment>
<evidence type="ECO:0000313" key="4">
    <source>
        <dbReference type="EMBL" id="KAF8794251.1"/>
    </source>
</evidence>
<dbReference type="SUPFAM" id="SSF55200">
    <property type="entry name" value="Translation initiation factor IF3, C-terminal domain"/>
    <property type="match status" value="1"/>
</dbReference>
<evidence type="ECO:0000256" key="3">
    <source>
        <dbReference type="ARBA" id="ARBA00022917"/>
    </source>
</evidence>
<evidence type="ECO:0000313" key="5">
    <source>
        <dbReference type="Proteomes" id="UP000807504"/>
    </source>
</evidence>
<dbReference type="AlphaFoldDB" id="A0A8T0FT26"/>
<dbReference type="GO" id="GO:0043022">
    <property type="term" value="F:ribosome binding"/>
    <property type="evidence" value="ECO:0007669"/>
    <property type="project" value="TreeGrafter"/>
</dbReference>
<dbReference type="EMBL" id="JABXBU010000002">
    <property type="protein sequence ID" value="KAF8794251.1"/>
    <property type="molecule type" value="Genomic_DNA"/>
</dbReference>
<dbReference type="GO" id="GO:0032790">
    <property type="term" value="P:ribosome disassembly"/>
    <property type="evidence" value="ECO:0007669"/>
    <property type="project" value="TreeGrafter"/>
</dbReference>
<dbReference type="PANTHER" id="PTHR10938">
    <property type="entry name" value="TRANSLATION INITIATION FACTOR IF-3"/>
    <property type="match status" value="1"/>
</dbReference>
<keyword evidence="3" id="KW-0648">Protein biosynthesis</keyword>